<evidence type="ECO:0008006" key="3">
    <source>
        <dbReference type="Google" id="ProtNLM"/>
    </source>
</evidence>
<protein>
    <recommendedName>
        <fullName evidence="3">Phospholipase-like protein</fullName>
    </recommendedName>
</protein>
<comment type="caution">
    <text evidence="1">The sequence shown here is derived from an EMBL/GenBank/DDBJ whole genome shotgun (WGS) entry which is preliminary data.</text>
</comment>
<sequence length="199" mass="23633">MSYIGSNWSWLFRGRFGKRSIGVHFYVAGEYLTRIHVRSKLHYFPLIKDRPNEARRTLFHTTCFGPWLDITYVENDDGMIHYYLQKQCCTNDDSFDLPLIYYVNGHSLHEYRNGDILFRNQLFLEKIGYDVKIIDVLALIEDEKKFSKVSDEDAIRLCFLLSLKVIFKGRELVSVVDDVFLRMVDNLDTWNSFPWTEHI</sequence>
<dbReference type="PANTHER" id="PTHR48449:SF1">
    <property type="entry name" value="DUF1985 DOMAIN-CONTAINING PROTEIN"/>
    <property type="match status" value="1"/>
</dbReference>
<reference evidence="1" key="2">
    <citation type="submission" date="2022-01" db="EMBL/GenBank/DDBJ databases">
        <authorList>
            <person name="Yamashiro T."/>
            <person name="Shiraishi A."/>
            <person name="Satake H."/>
            <person name="Nakayama K."/>
        </authorList>
    </citation>
    <scope>NUCLEOTIDE SEQUENCE</scope>
</reference>
<dbReference type="PANTHER" id="PTHR48449">
    <property type="entry name" value="DUF1985 DOMAIN-CONTAINING PROTEIN"/>
    <property type="match status" value="1"/>
</dbReference>
<evidence type="ECO:0000313" key="2">
    <source>
        <dbReference type="Proteomes" id="UP001151760"/>
    </source>
</evidence>
<keyword evidence="2" id="KW-1185">Reference proteome</keyword>
<evidence type="ECO:0000313" key="1">
    <source>
        <dbReference type="EMBL" id="GJT79008.1"/>
    </source>
</evidence>
<gene>
    <name evidence="1" type="ORF">Tco_1045733</name>
</gene>
<reference evidence="1" key="1">
    <citation type="journal article" date="2022" name="Int. J. Mol. Sci.">
        <title>Draft Genome of Tanacetum Coccineum: Genomic Comparison of Closely Related Tanacetum-Family Plants.</title>
        <authorList>
            <person name="Yamashiro T."/>
            <person name="Shiraishi A."/>
            <person name="Nakayama K."/>
            <person name="Satake H."/>
        </authorList>
    </citation>
    <scope>NUCLEOTIDE SEQUENCE</scope>
</reference>
<dbReference type="EMBL" id="BQNB010018857">
    <property type="protein sequence ID" value="GJT79008.1"/>
    <property type="molecule type" value="Genomic_DNA"/>
</dbReference>
<name>A0ABQ5GTY4_9ASTR</name>
<dbReference type="Proteomes" id="UP001151760">
    <property type="component" value="Unassembled WGS sequence"/>
</dbReference>
<proteinExistence type="predicted"/>
<organism evidence="1 2">
    <name type="scientific">Tanacetum coccineum</name>
    <dbReference type="NCBI Taxonomy" id="301880"/>
    <lineage>
        <taxon>Eukaryota</taxon>
        <taxon>Viridiplantae</taxon>
        <taxon>Streptophyta</taxon>
        <taxon>Embryophyta</taxon>
        <taxon>Tracheophyta</taxon>
        <taxon>Spermatophyta</taxon>
        <taxon>Magnoliopsida</taxon>
        <taxon>eudicotyledons</taxon>
        <taxon>Gunneridae</taxon>
        <taxon>Pentapetalae</taxon>
        <taxon>asterids</taxon>
        <taxon>campanulids</taxon>
        <taxon>Asterales</taxon>
        <taxon>Asteraceae</taxon>
        <taxon>Asteroideae</taxon>
        <taxon>Anthemideae</taxon>
        <taxon>Anthemidinae</taxon>
        <taxon>Tanacetum</taxon>
    </lineage>
</organism>
<accession>A0ABQ5GTY4</accession>